<dbReference type="Proteomes" id="UP001064048">
    <property type="component" value="Chromosome 30"/>
</dbReference>
<proteinExistence type="predicted"/>
<organism evidence="1 2">
    <name type="scientific">Choristoneura fumiferana</name>
    <name type="common">Spruce budworm moth</name>
    <name type="synonym">Archips fumiferana</name>
    <dbReference type="NCBI Taxonomy" id="7141"/>
    <lineage>
        <taxon>Eukaryota</taxon>
        <taxon>Metazoa</taxon>
        <taxon>Ecdysozoa</taxon>
        <taxon>Arthropoda</taxon>
        <taxon>Hexapoda</taxon>
        <taxon>Insecta</taxon>
        <taxon>Pterygota</taxon>
        <taxon>Neoptera</taxon>
        <taxon>Endopterygota</taxon>
        <taxon>Lepidoptera</taxon>
        <taxon>Glossata</taxon>
        <taxon>Ditrysia</taxon>
        <taxon>Tortricoidea</taxon>
        <taxon>Tortricidae</taxon>
        <taxon>Tortricinae</taxon>
        <taxon>Choristoneura</taxon>
    </lineage>
</organism>
<evidence type="ECO:0000313" key="1">
    <source>
        <dbReference type="EMBL" id="KAI8431826.1"/>
    </source>
</evidence>
<reference evidence="1 2" key="1">
    <citation type="journal article" date="2022" name="Genome Biol. Evol.">
        <title>The Spruce Budworm Genome: Reconstructing the Evolutionary History of Antifreeze Proteins.</title>
        <authorList>
            <person name="Beliveau C."/>
            <person name="Gagne P."/>
            <person name="Picq S."/>
            <person name="Vernygora O."/>
            <person name="Keeling C.I."/>
            <person name="Pinkney K."/>
            <person name="Doucet D."/>
            <person name="Wen F."/>
            <person name="Johnston J.S."/>
            <person name="Maaroufi H."/>
            <person name="Boyle B."/>
            <person name="Laroche J."/>
            <person name="Dewar K."/>
            <person name="Juretic N."/>
            <person name="Blackburn G."/>
            <person name="Nisole A."/>
            <person name="Brunet B."/>
            <person name="Brandao M."/>
            <person name="Lumley L."/>
            <person name="Duan J."/>
            <person name="Quan G."/>
            <person name="Lucarotti C.J."/>
            <person name="Roe A.D."/>
            <person name="Sperling F.A.H."/>
            <person name="Levesque R.C."/>
            <person name="Cusson M."/>
        </authorList>
    </citation>
    <scope>NUCLEOTIDE SEQUENCE [LARGE SCALE GENOMIC DNA]</scope>
    <source>
        <strain evidence="1">Glfc:IPQL:Cfum</strain>
    </source>
</reference>
<evidence type="ECO:0000313" key="2">
    <source>
        <dbReference type="Proteomes" id="UP001064048"/>
    </source>
</evidence>
<keyword evidence="2" id="KW-1185">Reference proteome</keyword>
<gene>
    <name evidence="1" type="ORF">MSG28_016231</name>
</gene>
<accession>A0ACC0K5Z3</accession>
<name>A0ACC0K5Z3_CHOFU</name>
<sequence>MEYITYELTDVGYNHIPKGANRDIKIARAMQTRQVGTKLPPPYPNGWFALAESRDLKIGGVVSVDALAPKGISIKTWQTVEAEGAIWVWYDAEGRSPLWSVNGPGHVRLRLETGFGPVLISQSVTPIGVLQQRVVHRIYSPWYNAVIAAAFVPGESYMELPDVGFNHIPKGANRDIKVARALQTRQELTDVGYNHIPKGANRDIKIARAMQTRQVGTKLPPPYPNGWFALAESRDLKIGGVVSVDALVYRGEDGVARCVDAYCPHLGANLGVGGTVSGGCIECPFHKWRFDDGGACTVEAEGAIWVWYDAEGRSPLWSVVSPEEEEELKGWGYRGRNEFVVGSHIMPYPMANGQHTWAAEWLRGEGHTARINLTHRYKFGKLSVFQINIVADQNGPGHVRLRLETGFGPVLISQSVTPIGVLQQRVCTGYTSPWYNAVIAAAFCAWRELYAWYSQFYSEKSVSFKDATQNPLDW</sequence>
<dbReference type="EMBL" id="CM046130">
    <property type="protein sequence ID" value="KAI8431826.1"/>
    <property type="molecule type" value="Genomic_DNA"/>
</dbReference>
<comment type="caution">
    <text evidence="1">The sequence shown here is derived from an EMBL/GenBank/DDBJ whole genome shotgun (WGS) entry which is preliminary data.</text>
</comment>
<protein>
    <submittedName>
        <fullName evidence="1">Uncharacterized protein</fullName>
    </submittedName>
</protein>